<evidence type="ECO:0000256" key="4">
    <source>
        <dbReference type="ARBA" id="ARBA00007837"/>
    </source>
</evidence>
<dbReference type="InterPro" id="IPR006319">
    <property type="entry name" value="PEP_synth"/>
</dbReference>
<evidence type="ECO:0000313" key="16">
    <source>
        <dbReference type="EMBL" id="AKS44978.1"/>
    </source>
</evidence>
<dbReference type="GO" id="GO:0046872">
    <property type="term" value="F:metal ion binding"/>
    <property type="evidence" value="ECO:0007669"/>
    <property type="project" value="UniProtKB-KW"/>
</dbReference>
<dbReference type="InterPro" id="IPR002192">
    <property type="entry name" value="PPDK_AMP/ATP-bd"/>
</dbReference>
<evidence type="ECO:0000256" key="9">
    <source>
        <dbReference type="ARBA" id="ARBA00022741"/>
    </source>
</evidence>
<keyword evidence="17" id="KW-1185">Reference proteome</keyword>
<feature type="domain" description="Pyruvate phosphate dikinase AMP/ATP-binding" evidence="15">
    <location>
        <begin position="353"/>
        <end position="653"/>
    </location>
</feature>
<comment type="cofactor">
    <cofactor evidence="1">
        <name>Mg(2+)</name>
        <dbReference type="ChEBI" id="CHEBI:18420"/>
    </cofactor>
</comment>
<keyword evidence="9" id="KW-0547">Nucleotide-binding</keyword>
<dbReference type="Gene3D" id="3.30.1490.20">
    <property type="entry name" value="ATP-grasp fold, A domain"/>
    <property type="match status" value="1"/>
</dbReference>
<evidence type="ECO:0000256" key="8">
    <source>
        <dbReference type="ARBA" id="ARBA00022723"/>
    </source>
</evidence>
<dbReference type="OrthoDB" id="1108665at2"/>
<dbReference type="PANTHER" id="PTHR43030:SF1">
    <property type="entry name" value="PHOSPHOENOLPYRUVATE SYNTHASE"/>
    <property type="match status" value="1"/>
</dbReference>
<comment type="pathway">
    <text evidence="3">Carbohydrate biosynthesis; gluconeogenesis.</text>
</comment>
<dbReference type="EC" id="2.7.9.2" evidence="5"/>
<keyword evidence="7 16" id="KW-0808">Transferase</keyword>
<dbReference type="InterPro" id="IPR013815">
    <property type="entry name" value="ATP_grasp_subdomain_1"/>
</dbReference>
<keyword evidence="10" id="KW-0418">Kinase</keyword>
<accession>A0A0K0Y217</accession>
<organism evidence="16 17">
    <name type="scientific">Octadecabacter temperatus</name>
    <dbReference type="NCBI Taxonomy" id="1458307"/>
    <lineage>
        <taxon>Bacteria</taxon>
        <taxon>Pseudomonadati</taxon>
        <taxon>Pseudomonadota</taxon>
        <taxon>Alphaproteobacteria</taxon>
        <taxon>Rhodobacterales</taxon>
        <taxon>Roseobacteraceae</taxon>
        <taxon>Octadecabacter</taxon>
    </lineage>
</organism>
<evidence type="ECO:0000256" key="1">
    <source>
        <dbReference type="ARBA" id="ARBA00001946"/>
    </source>
</evidence>
<dbReference type="RefSeq" id="WP_049833413.1">
    <property type="nucleotide sequence ID" value="NZ_CP012160.1"/>
</dbReference>
<dbReference type="GO" id="GO:0008986">
    <property type="term" value="F:pyruvate, water dikinase activity"/>
    <property type="evidence" value="ECO:0007669"/>
    <property type="project" value="UniProtKB-EC"/>
</dbReference>
<evidence type="ECO:0000256" key="14">
    <source>
        <dbReference type="ARBA" id="ARBA00047700"/>
    </source>
</evidence>
<sequence length="654" mass="73311">MSIGARIKFDPHIRLPALPEPARHIPAPSNIAPVEAATALTDRTMFEAFAARDDVPGILAVREVKFLISGYDQDVPTLHFMNSTRNPLHFDFARDHLGFVHDVATFNRVTYFAEDRQFLAGTVLAYDNFQRPDGSQGLYALEFWPTDPVSTTYVAQAFQMVEARMEFAQGTLAYHPSGDVQEQLLIRDADDFASHNVRTVSTTELFDGIEYNPLNLGEAVGILRLMTGDDPRPPSPTDIVIYETLPNDLPLVAGVISAAPQTPLSHVNLRAQQNDIANAYLRNAAQSPLLSEHVGKPIRLSVTADRLEVVPVTTVEMLAALETRRPANTQTPPRNLGPRDIVALDDLAWTQVDAFGAKAANLAELRRAIDPKYVPNGFAVPFSFYHDFMVANGLYDALQVMMNDPAFQDDEQRKDLLKAFRKDIKAAPMTTPMRDKLDAMHRAFPEGTTPRCRSSANNEDLVGFTGAGLYDSYTHRLDEGHIEKSIKQVWASLWNLRAFNEREFYRIDHLTAAMGVLVHPNFDDERVNGVALTRNFYFPTFEGYFINAQVGEDMVTNPDGTQTAEEVLLLQNIDPEKQHPYETVYIRRSSLVSSDDTVIGHKDLMELALQLKKIQTHFQFLYGRSTDESFAMDVEFKIDSHGKLAIKQARPWTG</sequence>
<evidence type="ECO:0000313" key="17">
    <source>
        <dbReference type="Proteomes" id="UP000067444"/>
    </source>
</evidence>
<reference evidence="16 17" key="1">
    <citation type="journal article" date="2015" name="Genome Announc.">
        <title>Closed Genome Sequence of Octadecabacter temperatus SB1, the First Mesophilic Species of the Genus Octadecabacter.</title>
        <authorList>
            <person name="Voget S."/>
            <person name="Billerbeck S."/>
            <person name="Simon M."/>
            <person name="Daniel R."/>
        </authorList>
    </citation>
    <scope>NUCLEOTIDE SEQUENCE [LARGE SCALE GENOMIC DNA]</scope>
    <source>
        <strain evidence="16 17">SB1</strain>
    </source>
</reference>
<evidence type="ECO:0000256" key="2">
    <source>
        <dbReference type="ARBA" id="ARBA00002988"/>
    </source>
</evidence>
<protein>
    <recommendedName>
        <fullName evidence="6">Phosphoenolpyruvate synthase</fullName>
        <ecNumber evidence="5">2.7.9.2</ecNumber>
    </recommendedName>
    <alternativeName>
        <fullName evidence="13">Pyruvate, water dikinase</fullName>
    </alternativeName>
</protein>
<evidence type="ECO:0000259" key="15">
    <source>
        <dbReference type="Pfam" id="PF01326"/>
    </source>
</evidence>
<gene>
    <name evidence="16" type="primary">ppsA</name>
    <name evidence="16" type="ORF">OSB_04140</name>
</gene>
<comment type="function">
    <text evidence="2">Catalyzes the phosphorylation of pyruvate to phosphoenolpyruvate.</text>
</comment>
<keyword evidence="16" id="KW-0670">Pyruvate</keyword>
<dbReference type="GO" id="GO:0006094">
    <property type="term" value="P:gluconeogenesis"/>
    <property type="evidence" value="ECO:0007669"/>
    <property type="project" value="UniProtKB-UniPathway"/>
</dbReference>
<dbReference type="EMBL" id="CP012160">
    <property type="protein sequence ID" value="AKS44978.1"/>
    <property type="molecule type" value="Genomic_DNA"/>
</dbReference>
<evidence type="ECO:0000256" key="11">
    <source>
        <dbReference type="ARBA" id="ARBA00022840"/>
    </source>
</evidence>
<evidence type="ECO:0000256" key="3">
    <source>
        <dbReference type="ARBA" id="ARBA00004742"/>
    </source>
</evidence>
<keyword evidence="8" id="KW-0479">Metal-binding</keyword>
<keyword evidence="11" id="KW-0067">ATP-binding</keyword>
<proteinExistence type="inferred from homology"/>
<evidence type="ECO:0000256" key="13">
    <source>
        <dbReference type="ARBA" id="ARBA00033470"/>
    </source>
</evidence>
<dbReference type="GO" id="GO:0005524">
    <property type="term" value="F:ATP binding"/>
    <property type="evidence" value="ECO:0007669"/>
    <property type="project" value="UniProtKB-KW"/>
</dbReference>
<evidence type="ECO:0000256" key="10">
    <source>
        <dbReference type="ARBA" id="ARBA00022777"/>
    </source>
</evidence>
<comment type="catalytic activity">
    <reaction evidence="14">
        <text>pyruvate + ATP + H2O = phosphoenolpyruvate + AMP + phosphate + 2 H(+)</text>
        <dbReference type="Rhea" id="RHEA:11364"/>
        <dbReference type="ChEBI" id="CHEBI:15361"/>
        <dbReference type="ChEBI" id="CHEBI:15377"/>
        <dbReference type="ChEBI" id="CHEBI:15378"/>
        <dbReference type="ChEBI" id="CHEBI:30616"/>
        <dbReference type="ChEBI" id="CHEBI:43474"/>
        <dbReference type="ChEBI" id="CHEBI:58702"/>
        <dbReference type="ChEBI" id="CHEBI:456215"/>
        <dbReference type="EC" id="2.7.9.2"/>
    </reaction>
</comment>
<dbReference type="Proteomes" id="UP000067444">
    <property type="component" value="Chromosome"/>
</dbReference>
<evidence type="ECO:0000256" key="12">
    <source>
        <dbReference type="ARBA" id="ARBA00022842"/>
    </source>
</evidence>
<evidence type="ECO:0000256" key="6">
    <source>
        <dbReference type="ARBA" id="ARBA00021623"/>
    </source>
</evidence>
<dbReference type="PANTHER" id="PTHR43030">
    <property type="entry name" value="PHOSPHOENOLPYRUVATE SYNTHASE"/>
    <property type="match status" value="1"/>
</dbReference>
<comment type="similarity">
    <text evidence="4">Belongs to the PEP-utilizing enzyme family.</text>
</comment>
<evidence type="ECO:0000256" key="7">
    <source>
        <dbReference type="ARBA" id="ARBA00022679"/>
    </source>
</evidence>
<dbReference type="Pfam" id="PF01326">
    <property type="entry name" value="PPDK_N"/>
    <property type="match status" value="1"/>
</dbReference>
<dbReference type="STRING" id="1458307.OSB_04140"/>
<dbReference type="UniPathway" id="UPA00138"/>
<dbReference type="KEGG" id="otm:OSB_04140"/>
<dbReference type="SUPFAM" id="SSF56059">
    <property type="entry name" value="Glutathione synthetase ATP-binding domain-like"/>
    <property type="match status" value="1"/>
</dbReference>
<name>A0A0K0Y217_9RHOB</name>
<dbReference type="AlphaFoldDB" id="A0A0K0Y217"/>
<keyword evidence="12" id="KW-0460">Magnesium</keyword>
<evidence type="ECO:0000256" key="5">
    <source>
        <dbReference type="ARBA" id="ARBA00011996"/>
    </source>
</evidence>